<keyword evidence="4 6" id="KW-0676">Redox-active center</keyword>
<dbReference type="FunFam" id="3.40.30.10:FF:000011">
    <property type="entry name" value="Peroxiredoxin PRX1"/>
    <property type="match status" value="1"/>
</dbReference>
<evidence type="ECO:0000256" key="6">
    <source>
        <dbReference type="PIRNR" id="PIRNR000239"/>
    </source>
</evidence>
<evidence type="ECO:0000256" key="5">
    <source>
        <dbReference type="ARBA" id="ARBA00025719"/>
    </source>
</evidence>
<proteinExistence type="inferred from homology"/>
<dbReference type="GeneID" id="4619327"/>
<evidence type="ECO:0000256" key="7">
    <source>
        <dbReference type="PIRSR" id="PIRSR000239-1"/>
    </source>
</evidence>
<dbReference type="InterPro" id="IPR045020">
    <property type="entry name" value="PRX_1cys"/>
</dbReference>
<sequence length="226" mass="25660">MSNTLRPQIYVGCKAPNFQVQSSQGIIDFYDYIGDSWCLFFSHPADFTPVCTTEIGALASLAEEFAMRRCKLLGLSTNNRATHVKWLKDIERVTGFRVNFPLLCDVDRRLSTVFGMLDARTLDADGHPVPLRSTYFVDPNKVIRLVQSYPLSTGRNTAELLRCLDSLQLSDATSHQFMTPVNWIPGDDVVLAPDLDAPTMQEKYPEHRTIRDYLRLAPFDPDQLDR</sequence>
<accession>Q75CW3</accession>
<evidence type="ECO:0000256" key="4">
    <source>
        <dbReference type="ARBA" id="ARBA00023284"/>
    </source>
</evidence>
<dbReference type="Gene3D" id="3.30.1020.10">
    <property type="entry name" value="Antioxidant, Horf6, Chain A, domain2"/>
    <property type="match status" value="1"/>
</dbReference>
<evidence type="ECO:0000313" key="9">
    <source>
        <dbReference type="EMBL" id="AAS51031.1"/>
    </source>
</evidence>
<dbReference type="GO" id="GO:0045454">
    <property type="term" value="P:cell redox homeostasis"/>
    <property type="evidence" value="ECO:0000318"/>
    <property type="project" value="GO_Central"/>
</dbReference>
<dbReference type="AlphaFoldDB" id="Q75CW3"/>
<dbReference type="InterPro" id="IPR000866">
    <property type="entry name" value="AhpC/TSA"/>
</dbReference>
<dbReference type="InterPro" id="IPR036249">
    <property type="entry name" value="Thioredoxin-like_sf"/>
</dbReference>
<dbReference type="PANTHER" id="PTHR10681:SF121">
    <property type="entry name" value="ALKYL HYDROPEROXIDE REDUCTASE C"/>
    <property type="match status" value="1"/>
</dbReference>
<feature type="domain" description="Thioredoxin" evidence="8">
    <location>
        <begin position="9"/>
        <end position="169"/>
    </location>
</feature>
<evidence type="ECO:0000256" key="1">
    <source>
        <dbReference type="ARBA" id="ARBA00022559"/>
    </source>
</evidence>
<reference evidence="10" key="2">
    <citation type="journal article" date="2013" name="G3 (Bethesda)">
        <title>Genomes of Ashbya fungi isolated from insects reveal four mating-type loci, numerous translocations, lack of transposons, and distinct gene duplications.</title>
        <authorList>
            <person name="Dietrich F.S."/>
            <person name="Voegeli S."/>
            <person name="Kuo S."/>
            <person name="Philippsen P."/>
        </authorList>
    </citation>
    <scope>GENOME REANNOTATION</scope>
    <source>
        <strain evidence="10">ATCC 10895 / CBS 109.51 / FGSC 9923 / NRRL Y-1056</strain>
    </source>
</reference>
<dbReference type="STRING" id="284811.Q75CW3"/>
<keyword evidence="10" id="KW-1185">Reference proteome</keyword>
<name>Q75CW3_EREGS</name>
<dbReference type="GO" id="GO:0008379">
    <property type="term" value="F:thioredoxin peroxidase activity"/>
    <property type="evidence" value="ECO:0000318"/>
    <property type="project" value="GO_Central"/>
</dbReference>
<dbReference type="HOGENOM" id="CLU_042529_4_2_1"/>
<dbReference type="GO" id="GO:0005829">
    <property type="term" value="C:cytosol"/>
    <property type="evidence" value="ECO:0000318"/>
    <property type="project" value="GO_Central"/>
</dbReference>
<dbReference type="RefSeq" id="NP_983207.1">
    <property type="nucleotide sequence ID" value="NM_208560.1"/>
</dbReference>
<dbReference type="InterPro" id="IPR013766">
    <property type="entry name" value="Thioredoxin_domain"/>
</dbReference>
<dbReference type="Pfam" id="PF10417">
    <property type="entry name" value="1-cysPrx_C"/>
    <property type="match status" value="1"/>
</dbReference>
<dbReference type="PANTHER" id="PTHR10681">
    <property type="entry name" value="THIOREDOXIN PEROXIDASE"/>
    <property type="match status" value="1"/>
</dbReference>
<dbReference type="EMBL" id="AE016816">
    <property type="protein sequence ID" value="AAS51031.1"/>
    <property type="molecule type" value="Genomic_DNA"/>
</dbReference>
<dbReference type="SUPFAM" id="SSF52833">
    <property type="entry name" value="Thioredoxin-like"/>
    <property type="match status" value="1"/>
</dbReference>
<dbReference type="OrthoDB" id="2996783at2759"/>
<keyword evidence="1 6" id="KW-0575">Peroxidase</keyword>
<dbReference type="OMA" id="SVEDHRN"/>
<comment type="similarity">
    <text evidence="5">Belongs to the peroxiredoxin family. Prx6 subfamily.</text>
</comment>
<dbReference type="CDD" id="cd03016">
    <property type="entry name" value="PRX_1cys"/>
    <property type="match status" value="1"/>
</dbReference>
<keyword evidence="2 6" id="KW-0049">Antioxidant</keyword>
<feature type="active site" description="Cysteine sulfenic acid (-SOH) intermediate; for peroxidase activity" evidence="7">
    <location>
        <position position="51"/>
    </location>
</feature>
<comment type="function">
    <text evidence="6">Thiol-specific peroxidase that catalyzes the reduction of hydrogen peroxide and organic hydroperoxides to water and alcohols, respectively.</text>
</comment>
<dbReference type="InterPro" id="IPR050217">
    <property type="entry name" value="Peroxiredoxin"/>
</dbReference>
<dbReference type="PROSITE" id="PS51352">
    <property type="entry name" value="THIOREDOXIN_2"/>
    <property type="match status" value="1"/>
</dbReference>
<evidence type="ECO:0000256" key="2">
    <source>
        <dbReference type="ARBA" id="ARBA00022862"/>
    </source>
</evidence>
<protein>
    <submittedName>
        <fullName evidence="9">ACL197Wp</fullName>
    </submittedName>
</protein>
<dbReference type="Pfam" id="PF00578">
    <property type="entry name" value="AhpC-TSA"/>
    <property type="match status" value="1"/>
</dbReference>
<evidence type="ECO:0000313" key="10">
    <source>
        <dbReference type="Proteomes" id="UP000000591"/>
    </source>
</evidence>
<evidence type="ECO:0000259" key="8">
    <source>
        <dbReference type="PROSITE" id="PS51352"/>
    </source>
</evidence>
<dbReference type="InParanoid" id="Q75CW3"/>
<dbReference type="eggNOG" id="KOG0854">
    <property type="taxonomic scope" value="Eukaryota"/>
</dbReference>
<dbReference type="InterPro" id="IPR019479">
    <property type="entry name" value="Peroxiredoxin_C"/>
</dbReference>
<dbReference type="PIRSF" id="PIRSF000239">
    <property type="entry name" value="AHPC"/>
    <property type="match status" value="1"/>
</dbReference>
<keyword evidence="3 6" id="KW-0560">Oxidoreductase</keyword>
<dbReference type="InterPro" id="IPR024706">
    <property type="entry name" value="Peroxiredoxin_AhpC-typ"/>
</dbReference>
<gene>
    <name evidence="9" type="ORF">AGOS_ACL197W</name>
</gene>
<dbReference type="Gene3D" id="3.40.30.10">
    <property type="entry name" value="Glutaredoxin"/>
    <property type="match status" value="1"/>
</dbReference>
<dbReference type="GO" id="GO:0034599">
    <property type="term" value="P:cellular response to oxidative stress"/>
    <property type="evidence" value="ECO:0000318"/>
    <property type="project" value="GO_Central"/>
</dbReference>
<dbReference type="Proteomes" id="UP000000591">
    <property type="component" value="Chromosome III"/>
</dbReference>
<reference evidence="9 10" key="1">
    <citation type="journal article" date="2004" name="Science">
        <title>The Ashbya gossypii genome as a tool for mapping the ancient Saccharomyces cerevisiae genome.</title>
        <authorList>
            <person name="Dietrich F.S."/>
            <person name="Voegeli S."/>
            <person name="Brachat S."/>
            <person name="Lerch A."/>
            <person name="Gates K."/>
            <person name="Steiner S."/>
            <person name="Mohr C."/>
            <person name="Pohlmann R."/>
            <person name="Luedi P."/>
            <person name="Choi S."/>
            <person name="Wing R.A."/>
            <person name="Flavier A."/>
            <person name="Gaffney T.D."/>
            <person name="Philippsen P."/>
        </authorList>
    </citation>
    <scope>NUCLEOTIDE SEQUENCE [LARGE SCALE GENOMIC DNA]</scope>
    <source>
        <strain evidence="10">ATCC 10895 / CBS 109.51 / FGSC 9923 / NRRL Y-1056</strain>
    </source>
</reference>
<dbReference type="KEGG" id="ago:AGOS_ACL197W"/>
<organism evidence="9 10">
    <name type="scientific">Eremothecium gossypii (strain ATCC 10895 / CBS 109.51 / FGSC 9923 / NRRL Y-1056)</name>
    <name type="common">Yeast</name>
    <name type="synonym">Ashbya gossypii</name>
    <dbReference type="NCBI Taxonomy" id="284811"/>
    <lineage>
        <taxon>Eukaryota</taxon>
        <taxon>Fungi</taxon>
        <taxon>Dikarya</taxon>
        <taxon>Ascomycota</taxon>
        <taxon>Saccharomycotina</taxon>
        <taxon>Saccharomycetes</taxon>
        <taxon>Saccharomycetales</taxon>
        <taxon>Saccharomycetaceae</taxon>
        <taxon>Eremothecium</taxon>
    </lineage>
</organism>
<evidence type="ECO:0000256" key="3">
    <source>
        <dbReference type="ARBA" id="ARBA00023002"/>
    </source>
</evidence>